<feature type="region of interest" description="Disordered" evidence="1">
    <location>
        <begin position="443"/>
        <end position="495"/>
    </location>
</feature>
<dbReference type="PANTHER" id="PTHR38630:SF1">
    <property type="entry name" value="DEK_C DOMAIN-CONTAINING PROTEIN-RELATED"/>
    <property type="match status" value="1"/>
</dbReference>
<feature type="domain" description="DUF7774" evidence="2">
    <location>
        <begin position="166"/>
        <end position="256"/>
    </location>
</feature>
<feature type="compositionally biased region" description="Basic and acidic residues" evidence="1">
    <location>
        <begin position="443"/>
        <end position="469"/>
    </location>
</feature>
<evidence type="ECO:0000259" key="2">
    <source>
        <dbReference type="Pfam" id="PF24983"/>
    </source>
</evidence>
<feature type="compositionally biased region" description="Basic and acidic residues" evidence="1">
    <location>
        <begin position="376"/>
        <end position="403"/>
    </location>
</feature>
<dbReference type="PANTHER" id="PTHR38630">
    <property type="entry name" value="PROTEIN CBG12780"/>
    <property type="match status" value="1"/>
</dbReference>
<dbReference type="EMBL" id="CATQJL010000316">
    <property type="protein sequence ID" value="CAJ0604770.1"/>
    <property type="molecule type" value="Genomic_DNA"/>
</dbReference>
<dbReference type="AlphaFoldDB" id="A0AA36H6Q1"/>
<comment type="caution">
    <text evidence="3">The sequence shown here is derived from an EMBL/GenBank/DDBJ whole genome shotgun (WGS) entry which is preliminary data.</text>
</comment>
<feature type="compositionally biased region" description="Polar residues" evidence="1">
    <location>
        <begin position="299"/>
        <end position="311"/>
    </location>
</feature>
<dbReference type="Pfam" id="PF24983">
    <property type="entry name" value="DUF7774"/>
    <property type="match status" value="1"/>
</dbReference>
<name>A0AA36H6Q1_CYLNA</name>
<evidence type="ECO:0000313" key="4">
    <source>
        <dbReference type="Proteomes" id="UP001176961"/>
    </source>
</evidence>
<feature type="compositionally biased region" description="Basic and acidic residues" evidence="1">
    <location>
        <begin position="416"/>
        <end position="430"/>
    </location>
</feature>
<protein>
    <recommendedName>
        <fullName evidence="2">DUF7774 domain-containing protein</fullName>
    </recommendedName>
</protein>
<dbReference type="InterPro" id="IPR056676">
    <property type="entry name" value="DUF7774"/>
</dbReference>
<evidence type="ECO:0000313" key="3">
    <source>
        <dbReference type="EMBL" id="CAJ0604770.1"/>
    </source>
</evidence>
<feature type="region of interest" description="Disordered" evidence="1">
    <location>
        <begin position="296"/>
        <end position="430"/>
    </location>
</feature>
<keyword evidence="4" id="KW-1185">Reference proteome</keyword>
<feature type="compositionally biased region" description="Polar residues" evidence="1">
    <location>
        <begin position="336"/>
        <end position="348"/>
    </location>
</feature>
<feature type="compositionally biased region" description="Low complexity" evidence="1">
    <location>
        <begin position="313"/>
        <end position="328"/>
    </location>
</feature>
<sequence length="495" mass="57380">MNVVERYRVKYKIFFPAGKRLLNFGCLMSHGRRHNKKLLISRQLEKRKDLIRLLFRACGDRTVGVRFLSKERLEDNELENVTTKTVFEKIEAAVRPVTYPVQTKKFKWKSPSAKSPRLRKGSKRHRKSKRSTARARSLRDLSEIQIEEEKQEKSLVSLSAFTLHQDFISAYKVMTFIKQHNLLDKTLSDEDTGKVRQFFETELSRPSYRVMRLMHEAFNKCWERVIDLCEKADFTNEVRLFLSEREKAKACFLDVMLIFPDLIPEFWGGRHIVEISMPFKLLQTIKDQIYVEDDRSPAQDLTKSVEQSHLSRTTEYTKTTAEPTITAEDVNGEQVFANTVPNMSPASQKTREQGTKSVAKTPKLPGVKQTKHHSKAEKADKDVTAREQAVPKKQDQALKDTAKPKTPKPDSQQVQKDMKKEKITLKVERPLEMDMRKRKIIELKQSEKKLEKTMTDVKQRAKAVEEKKKPVPPQSTQEASSDEDEDDANNGREAE</sequence>
<gene>
    <name evidence="3" type="ORF">CYNAS_LOCUS16753</name>
</gene>
<proteinExistence type="predicted"/>
<dbReference type="Proteomes" id="UP001176961">
    <property type="component" value="Unassembled WGS sequence"/>
</dbReference>
<accession>A0AA36H6Q1</accession>
<feature type="compositionally biased region" description="Basic residues" evidence="1">
    <location>
        <begin position="116"/>
        <end position="133"/>
    </location>
</feature>
<reference evidence="3" key="1">
    <citation type="submission" date="2023-07" db="EMBL/GenBank/DDBJ databases">
        <authorList>
            <consortium name="CYATHOMIX"/>
        </authorList>
    </citation>
    <scope>NUCLEOTIDE SEQUENCE</scope>
    <source>
        <strain evidence="3">N/A</strain>
    </source>
</reference>
<evidence type="ECO:0000256" key="1">
    <source>
        <dbReference type="SAM" id="MobiDB-lite"/>
    </source>
</evidence>
<organism evidence="3 4">
    <name type="scientific">Cylicocyclus nassatus</name>
    <name type="common">Nematode worm</name>
    <dbReference type="NCBI Taxonomy" id="53992"/>
    <lineage>
        <taxon>Eukaryota</taxon>
        <taxon>Metazoa</taxon>
        <taxon>Ecdysozoa</taxon>
        <taxon>Nematoda</taxon>
        <taxon>Chromadorea</taxon>
        <taxon>Rhabditida</taxon>
        <taxon>Rhabditina</taxon>
        <taxon>Rhabditomorpha</taxon>
        <taxon>Strongyloidea</taxon>
        <taxon>Strongylidae</taxon>
        <taxon>Cylicocyclus</taxon>
    </lineage>
</organism>
<feature type="region of interest" description="Disordered" evidence="1">
    <location>
        <begin position="109"/>
        <end position="134"/>
    </location>
</feature>